<evidence type="ECO:0000313" key="2">
    <source>
        <dbReference type="Proteomes" id="UP000193067"/>
    </source>
</evidence>
<accession>A0A1Y2IHQ5</accession>
<sequence length="155" mass="17299">MLRDVLRTAVVPTANIACGFRAMRTGNEPHVWRAQANPKDIWDSVYLLSISRTHQPFMTLYSQSYNSLSATMKPSKAESFPNVHSQRPFEDCEQAGSQHVSPILNHSYNLAAFATAFVRSYYLPSGDLVQEQSTLPIATLRATGALSETPQWQPL</sequence>
<proteinExistence type="predicted"/>
<dbReference type="AlphaFoldDB" id="A0A1Y2IHQ5"/>
<organism evidence="1 2">
    <name type="scientific">Trametes coccinea (strain BRFM310)</name>
    <name type="common">Pycnoporus coccineus</name>
    <dbReference type="NCBI Taxonomy" id="1353009"/>
    <lineage>
        <taxon>Eukaryota</taxon>
        <taxon>Fungi</taxon>
        <taxon>Dikarya</taxon>
        <taxon>Basidiomycota</taxon>
        <taxon>Agaricomycotina</taxon>
        <taxon>Agaricomycetes</taxon>
        <taxon>Polyporales</taxon>
        <taxon>Polyporaceae</taxon>
        <taxon>Trametes</taxon>
    </lineage>
</organism>
<reference evidence="1 2" key="1">
    <citation type="journal article" date="2015" name="Biotechnol. Biofuels">
        <title>Enhanced degradation of softwood versus hardwood by the white-rot fungus Pycnoporus coccineus.</title>
        <authorList>
            <person name="Couturier M."/>
            <person name="Navarro D."/>
            <person name="Chevret D."/>
            <person name="Henrissat B."/>
            <person name="Piumi F."/>
            <person name="Ruiz-Duenas F.J."/>
            <person name="Martinez A.T."/>
            <person name="Grigoriev I.V."/>
            <person name="Riley R."/>
            <person name="Lipzen A."/>
            <person name="Berrin J.G."/>
            <person name="Master E.R."/>
            <person name="Rosso M.N."/>
        </authorList>
    </citation>
    <scope>NUCLEOTIDE SEQUENCE [LARGE SCALE GENOMIC DNA]</scope>
    <source>
        <strain evidence="1 2">BRFM310</strain>
    </source>
</reference>
<evidence type="ECO:0000313" key="1">
    <source>
        <dbReference type="EMBL" id="OSD00675.1"/>
    </source>
</evidence>
<dbReference type="Proteomes" id="UP000193067">
    <property type="component" value="Unassembled WGS sequence"/>
</dbReference>
<gene>
    <name evidence="1" type="ORF">PYCCODRAFT_678531</name>
</gene>
<dbReference type="EMBL" id="KZ084117">
    <property type="protein sequence ID" value="OSD00675.1"/>
    <property type="molecule type" value="Genomic_DNA"/>
</dbReference>
<keyword evidence="2" id="KW-1185">Reference proteome</keyword>
<protein>
    <submittedName>
        <fullName evidence="1">Uncharacterized protein</fullName>
    </submittedName>
</protein>
<name>A0A1Y2IHQ5_TRAC3</name>